<dbReference type="AlphaFoldDB" id="A0A317SIX8"/>
<evidence type="ECO:0000313" key="3">
    <source>
        <dbReference type="Proteomes" id="UP000246991"/>
    </source>
</evidence>
<dbReference type="SUPFAM" id="SSF50978">
    <property type="entry name" value="WD40 repeat-like"/>
    <property type="match status" value="1"/>
</dbReference>
<evidence type="ECO:0008006" key="4">
    <source>
        <dbReference type="Google" id="ProtNLM"/>
    </source>
</evidence>
<proteinExistence type="predicted"/>
<dbReference type="EMBL" id="PYWC01000085">
    <property type="protein sequence ID" value="PWW73201.1"/>
    <property type="molecule type" value="Genomic_DNA"/>
</dbReference>
<comment type="caution">
    <text evidence="2">The sequence shown here is derived from an EMBL/GenBank/DDBJ whole genome shotgun (WGS) entry which is preliminary data.</text>
</comment>
<dbReference type="Proteomes" id="UP000246991">
    <property type="component" value="Unassembled WGS sequence"/>
</dbReference>
<evidence type="ECO:0000256" key="1">
    <source>
        <dbReference type="SAM" id="MobiDB-lite"/>
    </source>
</evidence>
<sequence>MNRQQKHVSPNNLQVISGEMSPPPPRISSPLPSFRQITYQLSHAHTYTSKFYPCPLASRPTSLSEILVVGYESGIKILWRAPPKLEEDGDDAMALDDHQQQGEEARDELEEGAFACEYTIYLGTSVNCISFPPASVLPTEEPTEDIDDRENELELITEKLLYRNMLIVAACGDRTIRLITLPLAPPSSPYRKREHIVVLGGGVSGHREPAECVSLSVLPTPSDEFNFAHPDSDDVSYDSRLSDKPSGCDVVIASSSVDTNGVLLLWCISILPPVRGSLAPVSFKPTSRPTTMFLQSPITSLAFSTSTHSLLRKHHLLLSDRKGAVRILDTKTKTWLCSFYTQYSQVTERRKKVLGAEWCTGGRSVVVLCEDGEWGIWDLEGVLSGGQETGSVVTGFIVGGMVGETWYNNNSNKKSSHGNHDESVGEVSGRSPSLRASSVASAGASITSQRRRSGSLRPEERIGLKGLLCVAPIGASSFFSNQATLVKGKSTTTMGSLQIYDEVVTIVFGSVILVLPSLKKFWKAEEIKIKKRAAQNVNTGPGNFNSIAWSGEDGKVEKEFLVLEGWDTRGAEVGGLSVVSGDVEHNKAARVLLTTSCRLVLLDVGESGNGKTDEQLNAATKPTEAGVKPAERMNPTRRSVVGGKGKRKVGFMQESPA</sequence>
<feature type="region of interest" description="Disordered" evidence="1">
    <location>
        <begin position="1"/>
        <end position="25"/>
    </location>
</feature>
<reference evidence="2 3" key="1">
    <citation type="submission" date="2018-03" db="EMBL/GenBank/DDBJ databases">
        <title>Genomes of Pezizomycetes fungi and the evolution of truffles.</title>
        <authorList>
            <person name="Murat C."/>
            <person name="Payen T."/>
            <person name="Noel B."/>
            <person name="Kuo A."/>
            <person name="Martin F.M."/>
        </authorList>
    </citation>
    <scope>NUCLEOTIDE SEQUENCE [LARGE SCALE GENOMIC DNA]</scope>
    <source>
        <strain evidence="2">091103-1</strain>
    </source>
</reference>
<evidence type="ECO:0000313" key="2">
    <source>
        <dbReference type="EMBL" id="PWW73201.1"/>
    </source>
</evidence>
<dbReference type="OrthoDB" id="5323870at2759"/>
<dbReference type="STRING" id="42249.A0A317SIX8"/>
<name>A0A317SIX8_9PEZI</name>
<gene>
    <name evidence="2" type="ORF">C7212DRAFT_366368</name>
</gene>
<protein>
    <recommendedName>
        <fullName evidence="4">WD40 repeat-like protein</fullName>
    </recommendedName>
</protein>
<keyword evidence="3" id="KW-1185">Reference proteome</keyword>
<feature type="region of interest" description="Disordered" evidence="1">
    <location>
        <begin position="621"/>
        <end position="657"/>
    </location>
</feature>
<feature type="region of interest" description="Disordered" evidence="1">
    <location>
        <begin position="438"/>
        <end position="457"/>
    </location>
</feature>
<accession>A0A317SIX8</accession>
<dbReference type="InterPro" id="IPR036322">
    <property type="entry name" value="WD40_repeat_dom_sf"/>
</dbReference>
<dbReference type="Gene3D" id="2.130.10.10">
    <property type="entry name" value="YVTN repeat-like/Quinoprotein amine dehydrogenase"/>
    <property type="match status" value="1"/>
</dbReference>
<feature type="non-terminal residue" evidence="2">
    <location>
        <position position="1"/>
    </location>
</feature>
<feature type="region of interest" description="Disordered" evidence="1">
    <location>
        <begin position="409"/>
        <end position="432"/>
    </location>
</feature>
<feature type="compositionally biased region" description="Polar residues" evidence="1">
    <location>
        <begin position="438"/>
        <end position="448"/>
    </location>
</feature>
<organism evidence="2 3">
    <name type="scientific">Tuber magnatum</name>
    <name type="common">white Piedmont truffle</name>
    <dbReference type="NCBI Taxonomy" id="42249"/>
    <lineage>
        <taxon>Eukaryota</taxon>
        <taxon>Fungi</taxon>
        <taxon>Dikarya</taxon>
        <taxon>Ascomycota</taxon>
        <taxon>Pezizomycotina</taxon>
        <taxon>Pezizomycetes</taxon>
        <taxon>Pezizales</taxon>
        <taxon>Tuberaceae</taxon>
        <taxon>Tuber</taxon>
    </lineage>
</organism>
<dbReference type="InterPro" id="IPR015943">
    <property type="entry name" value="WD40/YVTN_repeat-like_dom_sf"/>
</dbReference>